<name>M9LIN6_PAEPP</name>
<proteinExistence type="predicted"/>
<evidence type="ECO:0000313" key="2">
    <source>
        <dbReference type="Proteomes" id="UP000029453"/>
    </source>
</evidence>
<accession>M9LIN6</accession>
<evidence type="ECO:0000313" key="1">
    <source>
        <dbReference type="EMBL" id="GAC43015.1"/>
    </source>
</evidence>
<reference evidence="1 2" key="1">
    <citation type="submission" date="2012-10" db="EMBL/GenBank/DDBJ databases">
        <title>Draft Genome Sequence of Paenibacillus popilliae ATCC 14706T.</title>
        <authorList>
            <person name="Iiyama K."/>
            <person name="Mori K."/>
            <person name="Mon H."/>
            <person name="Chieda Y."/>
            <person name="Lee J.M."/>
            <person name="Kusakabe T."/>
            <person name="Tashiro K."/>
            <person name="Asano S."/>
            <person name="Yasunaga-Aoki C."/>
            <person name="Shimizu S."/>
        </authorList>
    </citation>
    <scope>NUCLEOTIDE SEQUENCE [LARGE SCALE GENOMIC DNA]</scope>
    <source>
        <strain evidence="1 2">ATCC 14706</strain>
    </source>
</reference>
<keyword evidence="2" id="KW-1185">Reference proteome</keyword>
<sequence length="25" mass="2807">VCCRVDVLSFAAIAYAVKVAWFDME</sequence>
<gene>
    <name evidence="1" type="ORF">PPOP_2378</name>
</gene>
<feature type="non-terminal residue" evidence="1">
    <location>
        <position position="1"/>
    </location>
</feature>
<comment type="caution">
    <text evidence="1">The sequence shown here is derived from an EMBL/GenBank/DDBJ whole genome shotgun (WGS) entry which is preliminary data.</text>
</comment>
<dbReference type="Proteomes" id="UP000029453">
    <property type="component" value="Unassembled WGS sequence"/>
</dbReference>
<dbReference type="EMBL" id="BALG01000166">
    <property type="protein sequence ID" value="GAC43015.1"/>
    <property type="molecule type" value="Genomic_DNA"/>
</dbReference>
<dbReference type="AlphaFoldDB" id="M9LIN6"/>
<organism evidence="1 2">
    <name type="scientific">Paenibacillus popilliae ATCC 14706</name>
    <dbReference type="NCBI Taxonomy" id="1212764"/>
    <lineage>
        <taxon>Bacteria</taxon>
        <taxon>Bacillati</taxon>
        <taxon>Bacillota</taxon>
        <taxon>Bacilli</taxon>
        <taxon>Bacillales</taxon>
        <taxon>Paenibacillaceae</taxon>
        <taxon>Paenibacillus</taxon>
    </lineage>
</organism>
<protein>
    <submittedName>
        <fullName evidence="1">Uncharacterized protein</fullName>
    </submittedName>
</protein>